<organism evidence="1 2">
    <name type="scientific">Liparis tanakae</name>
    <name type="common">Tanaka's snailfish</name>
    <dbReference type="NCBI Taxonomy" id="230148"/>
    <lineage>
        <taxon>Eukaryota</taxon>
        <taxon>Metazoa</taxon>
        <taxon>Chordata</taxon>
        <taxon>Craniata</taxon>
        <taxon>Vertebrata</taxon>
        <taxon>Euteleostomi</taxon>
        <taxon>Actinopterygii</taxon>
        <taxon>Neopterygii</taxon>
        <taxon>Teleostei</taxon>
        <taxon>Neoteleostei</taxon>
        <taxon>Acanthomorphata</taxon>
        <taxon>Eupercaria</taxon>
        <taxon>Perciformes</taxon>
        <taxon>Cottioidei</taxon>
        <taxon>Cottales</taxon>
        <taxon>Liparidae</taxon>
        <taxon>Liparis</taxon>
    </lineage>
</organism>
<gene>
    <name evidence="1" type="ORF">EYF80_064183</name>
</gene>
<sequence>MAWLTELRRILTNQQKLLRGSGLMDPGMGPCAKVHSAAAFSSQMKPINTDTCSLLLPSLRGQCSHSHHRCV</sequence>
<evidence type="ECO:0000313" key="1">
    <source>
        <dbReference type="EMBL" id="TNN25686.1"/>
    </source>
</evidence>
<accession>A0A4Z2EA08</accession>
<reference evidence="1 2" key="1">
    <citation type="submission" date="2019-03" db="EMBL/GenBank/DDBJ databases">
        <title>First draft genome of Liparis tanakae, snailfish: a comprehensive survey of snailfish specific genes.</title>
        <authorList>
            <person name="Kim W."/>
            <person name="Song I."/>
            <person name="Jeong J.-H."/>
            <person name="Kim D."/>
            <person name="Kim S."/>
            <person name="Ryu S."/>
            <person name="Song J.Y."/>
            <person name="Lee S.K."/>
        </authorList>
    </citation>
    <scope>NUCLEOTIDE SEQUENCE [LARGE SCALE GENOMIC DNA]</scope>
    <source>
        <tissue evidence="1">Muscle</tissue>
    </source>
</reference>
<keyword evidence="2" id="KW-1185">Reference proteome</keyword>
<name>A0A4Z2EA08_9TELE</name>
<protein>
    <submittedName>
        <fullName evidence="1">Uncharacterized protein</fullName>
    </submittedName>
</protein>
<comment type="caution">
    <text evidence="1">The sequence shown here is derived from an EMBL/GenBank/DDBJ whole genome shotgun (WGS) entry which is preliminary data.</text>
</comment>
<dbReference type="AlphaFoldDB" id="A0A4Z2EA08"/>
<dbReference type="EMBL" id="SRLO01011896">
    <property type="protein sequence ID" value="TNN25686.1"/>
    <property type="molecule type" value="Genomic_DNA"/>
</dbReference>
<dbReference type="Proteomes" id="UP000314294">
    <property type="component" value="Unassembled WGS sequence"/>
</dbReference>
<proteinExistence type="predicted"/>
<evidence type="ECO:0000313" key="2">
    <source>
        <dbReference type="Proteomes" id="UP000314294"/>
    </source>
</evidence>